<comment type="caution">
    <text evidence="3">The sequence shown here is derived from an EMBL/GenBank/DDBJ whole genome shotgun (WGS) entry which is preliminary data.</text>
</comment>
<evidence type="ECO:0000313" key="3">
    <source>
        <dbReference type="EMBL" id="GHO43865.1"/>
    </source>
</evidence>
<evidence type="ECO:0000313" key="4">
    <source>
        <dbReference type="Proteomes" id="UP000612362"/>
    </source>
</evidence>
<dbReference type="RefSeq" id="WP_220193312.1">
    <property type="nucleotide sequence ID" value="NZ_BNJF01000001.1"/>
</dbReference>
<keyword evidence="2" id="KW-1133">Transmembrane helix</keyword>
<sequence length="192" mass="20600">MSTHPKGKRHYAVVAKSSEQQPHIRDRKPFFMTILLMFALLLFLSACGAGGTSSDGTGSSGAGDGVTKTVKGFGAEHGCPTDTVLEKRSTNPAVTIKQAQQHSTVSAKKGDVIEIQLPFGSRWTGPTKSQGPLQLDLTPGIADQSANVCVWRFTAQGTGTTNLEFAKRALCNTKGQSCAMYVMRYDFTINIK</sequence>
<feature type="compositionally biased region" description="Basic residues" evidence="1">
    <location>
        <begin position="1"/>
        <end position="11"/>
    </location>
</feature>
<feature type="region of interest" description="Disordered" evidence="1">
    <location>
        <begin position="1"/>
        <end position="20"/>
    </location>
</feature>
<gene>
    <name evidence="3" type="ORF">KSX_20280</name>
</gene>
<evidence type="ECO:0000256" key="1">
    <source>
        <dbReference type="SAM" id="MobiDB-lite"/>
    </source>
</evidence>
<name>A0A8J3MT04_9CHLR</name>
<dbReference type="EMBL" id="BNJF01000001">
    <property type="protein sequence ID" value="GHO43865.1"/>
    <property type="molecule type" value="Genomic_DNA"/>
</dbReference>
<reference evidence="3" key="1">
    <citation type="submission" date="2020-10" db="EMBL/GenBank/DDBJ databases">
        <title>Taxonomic study of unclassified bacteria belonging to the class Ktedonobacteria.</title>
        <authorList>
            <person name="Yabe S."/>
            <person name="Wang C.M."/>
            <person name="Zheng Y."/>
            <person name="Sakai Y."/>
            <person name="Cavaletti L."/>
            <person name="Monciardini P."/>
            <person name="Donadio S."/>
        </authorList>
    </citation>
    <scope>NUCLEOTIDE SEQUENCE</scope>
    <source>
        <strain evidence="3">SOSP1-1</strain>
    </source>
</reference>
<accession>A0A8J3MT04</accession>
<proteinExistence type="predicted"/>
<dbReference type="AlphaFoldDB" id="A0A8J3MT04"/>
<keyword evidence="2" id="KW-0472">Membrane</keyword>
<organism evidence="3 4">
    <name type="scientific">Ktedonospora formicarum</name>
    <dbReference type="NCBI Taxonomy" id="2778364"/>
    <lineage>
        <taxon>Bacteria</taxon>
        <taxon>Bacillati</taxon>
        <taxon>Chloroflexota</taxon>
        <taxon>Ktedonobacteria</taxon>
        <taxon>Ktedonobacterales</taxon>
        <taxon>Ktedonobacteraceae</taxon>
        <taxon>Ktedonospora</taxon>
    </lineage>
</organism>
<keyword evidence="2" id="KW-0812">Transmembrane</keyword>
<keyword evidence="4" id="KW-1185">Reference proteome</keyword>
<evidence type="ECO:0000256" key="2">
    <source>
        <dbReference type="SAM" id="Phobius"/>
    </source>
</evidence>
<dbReference type="Proteomes" id="UP000612362">
    <property type="component" value="Unassembled WGS sequence"/>
</dbReference>
<feature type="transmembrane region" description="Helical" evidence="2">
    <location>
        <begin position="30"/>
        <end position="51"/>
    </location>
</feature>
<protein>
    <submittedName>
        <fullName evidence="3">Uncharacterized protein</fullName>
    </submittedName>
</protein>